<feature type="disulfide bond" evidence="7">
    <location>
        <begin position="178"/>
        <end position="194"/>
    </location>
</feature>
<keyword evidence="6 7" id="KW-1015">Disulfide bond</keyword>
<dbReference type="PANTHER" id="PTHR35981:SF2">
    <property type="entry name" value="ION TRANSPORT PEPTIDE, ISOFORM C"/>
    <property type="match status" value="1"/>
</dbReference>
<evidence type="ECO:0000256" key="2">
    <source>
        <dbReference type="ARBA" id="ARBA00005447"/>
    </source>
</evidence>
<sequence length="234" mass="26834">MQFAASTIPTVPRPKSSKQTLIDSEIQWGLDYRLRKKIAHKPSVIPLPSSNRLISNREKERNALKKFQPIADVSPIAKCMSQSMKTRPKDISKTSTNIKIIDNSTPTKKMHRRSSTSLNTKGVWVCMALTLVFQLTQSTPTQRSRPLLSHHLTKRAFADQQCKGVYDKSIYARLDRICEDCYNLFREPEIHGLCKEECFTNDYFKACLDTLQLQDEIEQIQIWIKQLHGAEPGV</sequence>
<gene>
    <name evidence="8" type="ORF">RN001_000099</name>
</gene>
<organism evidence="8 9">
    <name type="scientific">Aquatica leii</name>
    <dbReference type="NCBI Taxonomy" id="1421715"/>
    <lineage>
        <taxon>Eukaryota</taxon>
        <taxon>Metazoa</taxon>
        <taxon>Ecdysozoa</taxon>
        <taxon>Arthropoda</taxon>
        <taxon>Hexapoda</taxon>
        <taxon>Insecta</taxon>
        <taxon>Pterygota</taxon>
        <taxon>Neoptera</taxon>
        <taxon>Endopterygota</taxon>
        <taxon>Coleoptera</taxon>
        <taxon>Polyphaga</taxon>
        <taxon>Elateriformia</taxon>
        <taxon>Elateroidea</taxon>
        <taxon>Lampyridae</taxon>
        <taxon>Luciolinae</taxon>
        <taxon>Aquatica</taxon>
    </lineage>
</organism>
<dbReference type="EMBL" id="JARPUR010000001">
    <property type="protein sequence ID" value="KAK4883828.1"/>
    <property type="molecule type" value="Genomic_DNA"/>
</dbReference>
<dbReference type="PROSITE" id="PS01250">
    <property type="entry name" value="CHH_MIH_GIH"/>
    <property type="match status" value="1"/>
</dbReference>
<dbReference type="GO" id="GO:0007623">
    <property type="term" value="P:circadian rhythm"/>
    <property type="evidence" value="ECO:0007669"/>
    <property type="project" value="TreeGrafter"/>
</dbReference>
<evidence type="ECO:0000256" key="4">
    <source>
        <dbReference type="ARBA" id="ARBA00022685"/>
    </source>
</evidence>
<evidence type="ECO:0000256" key="3">
    <source>
        <dbReference type="ARBA" id="ARBA00022525"/>
    </source>
</evidence>
<dbReference type="GO" id="GO:0005576">
    <property type="term" value="C:extracellular region"/>
    <property type="evidence" value="ECO:0007669"/>
    <property type="project" value="UniProtKB-SubCell"/>
</dbReference>
<evidence type="ECO:0000256" key="6">
    <source>
        <dbReference type="ARBA" id="ARBA00023157"/>
    </source>
</evidence>
<evidence type="ECO:0000313" key="9">
    <source>
        <dbReference type="Proteomes" id="UP001353858"/>
    </source>
</evidence>
<comment type="subcellular location">
    <subcellularLocation>
        <location evidence="1">Secreted</location>
    </subcellularLocation>
</comment>
<evidence type="ECO:0000256" key="5">
    <source>
        <dbReference type="ARBA" id="ARBA00022702"/>
    </source>
</evidence>
<dbReference type="Gene3D" id="1.10.2010.10">
    <property type="entry name" value="Crustacean CHH/MIH/GIH neurohormone"/>
    <property type="match status" value="1"/>
</dbReference>
<dbReference type="FunFam" id="1.10.2010.10:FF:000001">
    <property type="entry name" value="Ion transport peptide isoform C"/>
    <property type="match status" value="1"/>
</dbReference>
<dbReference type="InterPro" id="IPR031098">
    <property type="entry name" value="Crust_neurohorm"/>
</dbReference>
<dbReference type="InterPro" id="IPR000346">
    <property type="entry name" value="Hyperglycemic1"/>
</dbReference>
<dbReference type="Proteomes" id="UP001353858">
    <property type="component" value="Unassembled WGS sequence"/>
</dbReference>
<comment type="caution">
    <text evidence="8">The sequence shown here is derived from an EMBL/GenBank/DDBJ whole genome shotgun (WGS) entry which is preliminary data.</text>
</comment>
<protein>
    <submittedName>
        <fullName evidence="8">Uncharacterized protein</fullName>
    </submittedName>
</protein>
<proteinExistence type="inferred from homology"/>
<dbReference type="PRINTS" id="PR00548">
    <property type="entry name" value="HYPRGLYCEMC1"/>
</dbReference>
<dbReference type="PRINTS" id="PR00550">
    <property type="entry name" value="HYPRGLYCEMIC"/>
</dbReference>
<dbReference type="Pfam" id="PF01147">
    <property type="entry name" value="Crust_neurohorm"/>
    <property type="match status" value="1"/>
</dbReference>
<dbReference type="AlphaFoldDB" id="A0AAN7SQG0"/>
<evidence type="ECO:0000256" key="7">
    <source>
        <dbReference type="PIRSR" id="PIRSR631098-51"/>
    </source>
</evidence>
<evidence type="ECO:0000256" key="1">
    <source>
        <dbReference type="ARBA" id="ARBA00004613"/>
    </source>
</evidence>
<name>A0AAN7SQG0_9COLE</name>
<keyword evidence="9" id="KW-1185">Reference proteome</keyword>
<keyword evidence="3" id="KW-0964">Secreted</keyword>
<reference evidence="9" key="1">
    <citation type="submission" date="2023-01" db="EMBL/GenBank/DDBJ databases">
        <title>Key to firefly adult light organ development and bioluminescence: homeobox transcription factors regulate luciferase expression and transportation to peroxisome.</title>
        <authorList>
            <person name="Fu X."/>
        </authorList>
    </citation>
    <scope>NUCLEOTIDE SEQUENCE [LARGE SCALE GENOMIC DNA]</scope>
</reference>
<comment type="similarity">
    <text evidence="2">Belongs to the arthropod CHH/MIH/GIH/VIH hormone family.</text>
</comment>
<dbReference type="GO" id="GO:0005184">
    <property type="term" value="F:neuropeptide hormone activity"/>
    <property type="evidence" value="ECO:0007669"/>
    <property type="project" value="InterPro"/>
</dbReference>
<feature type="disulfide bond" evidence="7">
    <location>
        <begin position="181"/>
        <end position="207"/>
    </location>
</feature>
<accession>A0AAN7SQG0</accession>
<dbReference type="InterPro" id="IPR035957">
    <property type="entry name" value="Crust_neurohorm_sf"/>
</dbReference>
<feature type="disulfide bond" evidence="7">
    <location>
        <begin position="162"/>
        <end position="198"/>
    </location>
</feature>
<dbReference type="PANTHER" id="PTHR35981">
    <property type="entry name" value="ION TRANSPORT PEPTIDE, ISOFORM C"/>
    <property type="match status" value="1"/>
</dbReference>
<keyword evidence="4" id="KW-0165">Cleavage on pair of basic residues</keyword>
<dbReference type="SUPFAM" id="SSF81778">
    <property type="entry name" value="Crustacean CHH/MIH/GIH neurohormone"/>
    <property type="match status" value="1"/>
</dbReference>
<dbReference type="InterPro" id="IPR001166">
    <property type="entry name" value="Hyperglycemic"/>
</dbReference>
<evidence type="ECO:0000313" key="8">
    <source>
        <dbReference type="EMBL" id="KAK4883828.1"/>
    </source>
</evidence>
<dbReference type="InterPro" id="IPR018251">
    <property type="entry name" value="Crust_neurhormone_CS"/>
</dbReference>
<keyword evidence="5" id="KW-0372">Hormone</keyword>